<dbReference type="Pfam" id="PF00892">
    <property type="entry name" value="EamA"/>
    <property type="match status" value="1"/>
</dbReference>
<evidence type="ECO:0000256" key="4">
    <source>
        <dbReference type="ARBA" id="ARBA00023136"/>
    </source>
</evidence>
<feature type="transmembrane region" description="Helical" evidence="6">
    <location>
        <begin position="89"/>
        <end position="112"/>
    </location>
</feature>
<dbReference type="PANTHER" id="PTHR22911">
    <property type="entry name" value="ACYL-MALONYL CONDENSING ENZYME-RELATED"/>
    <property type="match status" value="1"/>
</dbReference>
<dbReference type="PANTHER" id="PTHR22911:SF6">
    <property type="entry name" value="SOLUTE CARRIER FAMILY 35 MEMBER G1"/>
    <property type="match status" value="1"/>
</dbReference>
<feature type="transmembrane region" description="Helical" evidence="6">
    <location>
        <begin position="124"/>
        <end position="147"/>
    </location>
</feature>
<evidence type="ECO:0000256" key="1">
    <source>
        <dbReference type="ARBA" id="ARBA00004141"/>
    </source>
</evidence>
<name>A0A179IAQ6_CORDF</name>
<comment type="subcellular location">
    <subcellularLocation>
        <location evidence="1">Membrane</location>
        <topology evidence="1">Multi-pass membrane protein</topology>
    </subcellularLocation>
</comment>
<keyword evidence="9" id="KW-1185">Reference proteome</keyword>
<feature type="domain" description="EamA" evidence="7">
    <location>
        <begin position="166"/>
        <end position="263"/>
    </location>
</feature>
<feature type="transmembrane region" description="Helical" evidence="6">
    <location>
        <begin position="247"/>
        <end position="265"/>
    </location>
</feature>
<dbReference type="SUPFAM" id="SSF103481">
    <property type="entry name" value="Multidrug resistance efflux transporter EmrE"/>
    <property type="match status" value="1"/>
</dbReference>
<comment type="caution">
    <text evidence="8">The sequence shown here is derived from an EMBL/GenBank/DDBJ whole genome shotgun (WGS) entry which is preliminary data.</text>
</comment>
<keyword evidence="2 6" id="KW-0812">Transmembrane</keyword>
<proteinExistence type="predicted"/>
<dbReference type="InterPro" id="IPR037185">
    <property type="entry name" value="EmrE-like"/>
</dbReference>
<gene>
    <name evidence="8" type="ORF">LLEC1_05574</name>
</gene>
<accession>A0A179IAQ6</accession>
<feature type="transmembrane region" description="Helical" evidence="6">
    <location>
        <begin position="191"/>
        <end position="210"/>
    </location>
</feature>
<protein>
    <recommendedName>
        <fullName evidence="7">EamA domain-containing protein</fullName>
    </recommendedName>
</protein>
<evidence type="ECO:0000256" key="2">
    <source>
        <dbReference type="ARBA" id="ARBA00022692"/>
    </source>
</evidence>
<feature type="transmembrane region" description="Helical" evidence="6">
    <location>
        <begin position="222"/>
        <end position="241"/>
    </location>
</feature>
<evidence type="ECO:0000259" key="7">
    <source>
        <dbReference type="Pfam" id="PF00892"/>
    </source>
</evidence>
<sequence>MAYGAVKTPDAAAQQAGISAAQAGENSNGDAVQASPGSDADEQNTTFWSRTQAFYQNNIGLFFVFLAQIFASIMAMTTRLLETGFDTKFHALQIIFVRMIVTAGIGSAYMWYKKVPGFPLGPPGVRGLLVLRGAAGTIGLFGLYCKLPAGPLKTPSRMLTVNYFAVAATVLSCAVLLVHPDIGFQTPRSTAQWLLLLSIGLSGFLLQVLLTEGLQRERAGRATNMIYTQLVTALIIEKVVWGTTPPLESFIGSLLIVGAAIWVGVQRKMPAVEKKPAQADEETGLLRAEE</sequence>
<evidence type="ECO:0000313" key="9">
    <source>
        <dbReference type="Proteomes" id="UP000243081"/>
    </source>
</evidence>
<keyword evidence="3 6" id="KW-1133">Transmembrane helix</keyword>
<evidence type="ECO:0000256" key="5">
    <source>
        <dbReference type="SAM" id="MobiDB-lite"/>
    </source>
</evidence>
<evidence type="ECO:0000313" key="8">
    <source>
        <dbReference type="EMBL" id="OAQ98778.1"/>
    </source>
</evidence>
<dbReference type="GO" id="GO:0016020">
    <property type="term" value="C:membrane"/>
    <property type="evidence" value="ECO:0007669"/>
    <property type="project" value="UniProtKB-SubCell"/>
</dbReference>
<organism evidence="8 9">
    <name type="scientific">Cordyceps confragosa</name>
    <name type="common">Lecanicillium lecanii</name>
    <dbReference type="NCBI Taxonomy" id="2714763"/>
    <lineage>
        <taxon>Eukaryota</taxon>
        <taxon>Fungi</taxon>
        <taxon>Dikarya</taxon>
        <taxon>Ascomycota</taxon>
        <taxon>Pezizomycotina</taxon>
        <taxon>Sordariomycetes</taxon>
        <taxon>Hypocreomycetidae</taxon>
        <taxon>Hypocreales</taxon>
        <taxon>Cordycipitaceae</taxon>
        <taxon>Akanthomyces</taxon>
    </lineage>
</organism>
<dbReference type="InterPro" id="IPR000620">
    <property type="entry name" value="EamA_dom"/>
</dbReference>
<dbReference type="EMBL" id="LUKN01002621">
    <property type="protein sequence ID" value="OAQ98778.1"/>
    <property type="molecule type" value="Genomic_DNA"/>
</dbReference>
<dbReference type="Proteomes" id="UP000243081">
    <property type="component" value="Unassembled WGS sequence"/>
</dbReference>
<evidence type="ECO:0000256" key="6">
    <source>
        <dbReference type="SAM" id="Phobius"/>
    </source>
</evidence>
<evidence type="ECO:0000256" key="3">
    <source>
        <dbReference type="ARBA" id="ARBA00022989"/>
    </source>
</evidence>
<reference evidence="8 9" key="1">
    <citation type="submission" date="2016-03" db="EMBL/GenBank/DDBJ databases">
        <title>Fine-scale spatial genetic structure of a fungal parasite of coffee scale insects.</title>
        <authorList>
            <person name="Jackson D."/>
            <person name="Zemenick K.A."/>
            <person name="Malloure B."/>
            <person name="Quandt C.A."/>
            <person name="James T.Y."/>
        </authorList>
    </citation>
    <scope>NUCLEOTIDE SEQUENCE [LARGE SCALE GENOMIC DNA]</scope>
    <source>
        <strain evidence="8 9">UM487</strain>
    </source>
</reference>
<feature type="transmembrane region" description="Helical" evidence="6">
    <location>
        <begin position="159"/>
        <end position="179"/>
    </location>
</feature>
<dbReference type="AlphaFoldDB" id="A0A179IAQ6"/>
<feature type="transmembrane region" description="Helical" evidence="6">
    <location>
        <begin position="59"/>
        <end position="77"/>
    </location>
</feature>
<dbReference type="OrthoDB" id="306876at2759"/>
<feature type="region of interest" description="Disordered" evidence="5">
    <location>
        <begin position="17"/>
        <end position="43"/>
    </location>
</feature>
<keyword evidence="4 6" id="KW-0472">Membrane</keyword>